<protein>
    <recommendedName>
        <fullName evidence="3">Phage protein</fullName>
    </recommendedName>
</protein>
<proteinExistence type="predicted"/>
<gene>
    <name evidence="1" type="ORF">JKG61_01810</name>
</gene>
<evidence type="ECO:0008006" key="3">
    <source>
        <dbReference type="Google" id="ProtNLM"/>
    </source>
</evidence>
<keyword evidence="2" id="KW-1185">Reference proteome</keyword>
<dbReference type="EMBL" id="JAERTY010000001">
    <property type="protein sequence ID" value="MBL1407479.1"/>
    <property type="molecule type" value="Genomic_DNA"/>
</dbReference>
<reference evidence="1 2" key="1">
    <citation type="submission" date="2021-01" db="EMBL/GenBank/DDBJ databases">
        <title>C459-1 draft genome sequence.</title>
        <authorList>
            <person name="Zhang X.-F."/>
        </authorList>
    </citation>
    <scope>NUCLEOTIDE SEQUENCE [LARGE SCALE GENOMIC DNA]</scope>
    <source>
        <strain evidence="2">C459-1</strain>
    </source>
</reference>
<name>A0ABS1QYG0_9SPHI</name>
<organism evidence="1 2">
    <name type="scientific">Sphingobacterium faecale</name>
    <dbReference type="NCBI Taxonomy" id="2803775"/>
    <lineage>
        <taxon>Bacteria</taxon>
        <taxon>Pseudomonadati</taxon>
        <taxon>Bacteroidota</taxon>
        <taxon>Sphingobacteriia</taxon>
        <taxon>Sphingobacteriales</taxon>
        <taxon>Sphingobacteriaceae</taxon>
        <taxon>Sphingobacterium</taxon>
    </lineage>
</organism>
<evidence type="ECO:0000313" key="1">
    <source>
        <dbReference type="EMBL" id="MBL1407479.1"/>
    </source>
</evidence>
<accession>A0ABS1QYG0</accession>
<sequence>MEKKELYSFLKEIQTKVAQNDNQLDLVMVYDKVDEVIKNHDFYHQTPYFLSEWLILKEQILRSDSESLGYFERFLENIMYESATGVYAAYLDNNL</sequence>
<dbReference type="RefSeq" id="WP_202101276.1">
    <property type="nucleotide sequence ID" value="NZ_JAERTY010000001.1"/>
</dbReference>
<dbReference type="Proteomes" id="UP000625283">
    <property type="component" value="Unassembled WGS sequence"/>
</dbReference>
<evidence type="ECO:0000313" key="2">
    <source>
        <dbReference type="Proteomes" id="UP000625283"/>
    </source>
</evidence>
<comment type="caution">
    <text evidence="1">The sequence shown here is derived from an EMBL/GenBank/DDBJ whole genome shotgun (WGS) entry which is preliminary data.</text>
</comment>